<dbReference type="Proteomes" id="UP000265520">
    <property type="component" value="Unassembled WGS sequence"/>
</dbReference>
<organism evidence="1 2">
    <name type="scientific">Trifolium medium</name>
    <dbReference type="NCBI Taxonomy" id="97028"/>
    <lineage>
        <taxon>Eukaryota</taxon>
        <taxon>Viridiplantae</taxon>
        <taxon>Streptophyta</taxon>
        <taxon>Embryophyta</taxon>
        <taxon>Tracheophyta</taxon>
        <taxon>Spermatophyta</taxon>
        <taxon>Magnoliopsida</taxon>
        <taxon>eudicotyledons</taxon>
        <taxon>Gunneridae</taxon>
        <taxon>Pentapetalae</taxon>
        <taxon>rosids</taxon>
        <taxon>fabids</taxon>
        <taxon>Fabales</taxon>
        <taxon>Fabaceae</taxon>
        <taxon>Papilionoideae</taxon>
        <taxon>50 kb inversion clade</taxon>
        <taxon>NPAAA clade</taxon>
        <taxon>Hologalegina</taxon>
        <taxon>IRL clade</taxon>
        <taxon>Trifolieae</taxon>
        <taxon>Trifolium</taxon>
    </lineage>
</organism>
<feature type="non-terminal residue" evidence="1">
    <location>
        <position position="36"/>
    </location>
</feature>
<name>A0A392VM49_9FABA</name>
<proteinExistence type="predicted"/>
<accession>A0A392VM49</accession>
<comment type="caution">
    <text evidence="1">The sequence shown here is derived from an EMBL/GenBank/DDBJ whole genome shotgun (WGS) entry which is preliminary data.</text>
</comment>
<dbReference type="EMBL" id="LXQA011196053">
    <property type="protein sequence ID" value="MCI88553.1"/>
    <property type="molecule type" value="Genomic_DNA"/>
</dbReference>
<dbReference type="AlphaFoldDB" id="A0A392VM49"/>
<evidence type="ECO:0000313" key="2">
    <source>
        <dbReference type="Proteomes" id="UP000265520"/>
    </source>
</evidence>
<reference evidence="1 2" key="1">
    <citation type="journal article" date="2018" name="Front. Plant Sci.">
        <title>Red Clover (Trifolium pratense) and Zigzag Clover (T. medium) - A Picture of Genomic Similarities and Differences.</title>
        <authorList>
            <person name="Dluhosova J."/>
            <person name="Istvanek J."/>
            <person name="Nedelnik J."/>
            <person name="Repkova J."/>
        </authorList>
    </citation>
    <scope>NUCLEOTIDE SEQUENCE [LARGE SCALE GENOMIC DNA]</scope>
    <source>
        <strain evidence="2">cv. 10/8</strain>
        <tissue evidence="1">Leaf</tissue>
    </source>
</reference>
<protein>
    <submittedName>
        <fullName evidence="1">Uncharacterized protein</fullName>
    </submittedName>
</protein>
<keyword evidence="2" id="KW-1185">Reference proteome</keyword>
<evidence type="ECO:0000313" key="1">
    <source>
        <dbReference type="EMBL" id="MCI88553.1"/>
    </source>
</evidence>
<sequence length="36" mass="4295">MGLRTKLDDHLNEIGNLEMDYKIRKCYRFSLFGFIG</sequence>